<evidence type="ECO:0000256" key="5">
    <source>
        <dbReference type="SAM" id="SignalP"/>
    </source>
</evidence>
<dbReference type="Gene3D" id="3.40.50.2300">
    <property type="match status" value="2"/>
</dbReference>
<dbReference type="Proteomes" id="UP001500449">
    <property type="component" value="Unassembled WGS sequence"/>
</dbReference>
<evidence type="ECO:0000256" key="3">
    <source>
        <dbReference type="ARBA" id="ARBA00022729"/>
    </source>
</evidence>
<dbReference type="RefSeq" id="WP_344417824.1">
    <property type="nucleotide sequence ID" value="NZ_BAAAQK010000009.1"/>
</dbReference>
<dbReference type="InterPro" id="IPR051010">
    <property type="entry name" value="BCAA_transport"/>
</dbReference>
<feature type="signal peptide" evidence="5">
    <location>
        <begin position="1"/>
        <end position="20"/>
    </location>
</feature>
<dbReference type="PANTHER" id="PTHR30483">
    <property type="entry name" value="LEUCINE-SPECIFIC-BINDING PROTEIN"/>
    <property type="match status" value="1"/>
</dbReference>
<dbReference type="InterPro" id="IPR028082">
    <property type="entry name" value="Peripla_BP_I"/>
</dbReference>
<dbReference type="InterPro" id="IPR028081">
    <property type="entry name" value="Leu-bd"/>
</dbReference>
<dbReference type="EMBL" id="BAAAQK010000009">
    <property type="protein sequence ID" value="GAA1851764.1"/>
    <property type="molecule type" value="Genomic_DNA"/>
</dbReference>
<evidence type="ECO:0000259" key="6">
    <source>
        <dbReference type="Pfam" id="PF13458"/>
    </source>
</evidence>
<name>A0ABN2N4A4_9PSEU</name>
<organism evidence="7 8">
    <name type="scientific">Pseudonocardia ailaonensis</name>
    <dbReference type="NCBI Taxonomy" id="367279"/>
    <lineage>
        <taxon>Bacteria</taxon>
        <taxon>Bacillati</taxon>
        <taxon>Actinomycetota</taxon>
        <taxon>Actinomycetes</taxon>
        <taxon>Pseudonocardiales</taxon>
        <taxon>Pseudonocardiaceae</taxon>
        <taxon>Pseudonocardia</taxon>
    </lineage>
</organism>
<keyword evidence="8" id="KW-1185">Reference proteome</keyword>
<keyword evidence="2" id="KW-0813">Transport</keyword>
<feature type="chain" id="PRO_5046294611" evidence="5">
    <location>
        <begin position="21"/>
        <end position="396"/>
    </location>
</feature>
<keyword evidence="3 5" id="KW-0732">Signal</keyword>
<dbReference type="PANTHER" id="PTHR30483:SF6">
    <property type="entry name" value="PERIPLASMIC BINDING PROTEIN OF ABC TRANSPORTER FOR NATURAL AMINO ACIDS"/>
    <property type="match status" value="1"/>
</dbReference>
<feature type="domain" description="Leucine-binding protein" evidence="6">
    <location>
        <begin position="44"/>
        <end position="385"/>
    </location>
</feature>
<gene>
    <name evidence="7" type="ORF">GCM10009836_34700</name>
</gene>
<comment type="similarity">
    <text evidence="1">Belongs to the leucine-binding protein family.</text>
</comment>
<evidence type="ECO:0000256" key="1">
    <source>
        <dbReference type="ARBA" id="ARBA00010062"/>
    </source>
</evidence>
<evidence type="ECO:0000256" key="4">
    <source>
        <dbReference type="ARBA" id="ARBA00022970"/>
    </source>
</evidence>
<dbReference type="Pfam" id="PF13458">
    <property type="entry name" value="Peripla_BP_6"/>
    <property type="match status" value="1"/>
</dbReference>
<sequence>MTRNAPLLGRVGLRSTLVLAATAALALTACGGGGSGSSTAQGDIRVGTVLPLTGPSAATAAQYLAGIEAAIGAANDKGGINGRKVVLDKVDDGFEVPRTIAGAKKLAQQDDVVGIIGPYGTNAAASLVPQAAQLKVPMVGPLAYSETWYRPVNPYLFPLLPGTRAIYQAMTRYAVESKGARRVAVLATDGPVGDETIAGAQQSLTAAGLAPTTVIRVAGGSADYSGVLSQVKATGADAVVVQSIVTDLATMTKNAANVGLTAPFYAGGASSESSFATLAGSAAQGAFGVVSVDLSGSSAQWASYSENIRSRTKADPSSSFTAVGYTAAEVMLSALRASGDKVDAATVTARLADGTADTLAGPVAFSADDHLGIRKLLLTRVDGGKVTLAGDTLPVS</sequence>
<dbReference type="PROSITE" id="PS51257">
    <property type="entry name" value="PROKAR_LIPOPROTEIN"/>
    <property type="match status" value="1"/>
</dbReference>
<protein>
    <submittedName>
        <fullName evidence="7">ABC transporter substrate-binding protein</fullName>
    </submittedName>
</protein>
<accession>A0ABN2N4A4</accession>
<comment type="caution">
    <text evidence="7">The sequence shown here is derived from an EMBL/GenBank/DDBJ whole genome shotgun (WGS) entry which is preliminary data.</text>
</comment>
<dbReference type="SUPFAM" id="SSF53822">
    <property type="entry name" value="Periplasmic binding protein-like I"/>
    <property type="match status" value="1"/>
</dbReference>
<reference evidence="7 8" key="1">
    <citation type="journal article" date="2019" name="Int. J. Syst. Evol. Microbiol.">
        <title>The Global Catalogue of Microorganisms (GCM) 10K type strain sequencing project: providing services to taxonomists for standard genome sequencing and annotation.</title>
        <authorList>
            <consortium name="The Broad Institute Genomics Platform"/>
            <consortium name="The Broad Institute Genome Sequencing Center for Infectious Disease"/>
            <person name="Wu L."/>
            <person name="Ma J."/>
        </authorList>
    </citation>
    <scope>NUCLEOTIDE SEQUENCE [LARGE SCALE GENOMIC DNA]</scope>
    <source>
        <strain evidence="7 8">JCM 16009</strain>
    </source>
</reference>
<evidence type="ECO:0000313" key="8">
    <source>
        <dbReference type="Proteomes" id="UP001500449"/>
    </source>
</evidence>
<dbReference type="PRINTS" id="PR00337">
    <property type="entry name" value="LEUILEVALBP"/>
</dbReference>
<evidence type="ECO:0000256" key="2">
    <source>
        <dbReference type="ARBA" id="ARBA00022448"/>
    </source>
</evidence>
<dbReference type="InterPro" id="IPR000709">
    <property type="entry name" value="Leu_Ile_Val-bd"/>
</dbReference>
<proteinExistence type="inferred from homology"/>
<keyword evidence="4" id="KW-0029">Amino-acid transport</keyword>
<evidence type="ECO:0000313" key="7">
    <source>
        <dbReference type="EMBL" id="GAA1851764.1"/>
    </source>
</evidence>